<keyword evidence="1" id="KW-0472">Membrane</keyword>
<feature type="transmembrane region" description="Helical" evidence="1">
    <location>
        <begin position="42"/>
        <end position="63"/>
    </location>
</feature>
<gene>
    <name evidence="2" type="ORF">AB7878_02170</name>
</gene>
<sequence length="163" mass="17529">MSLTALGWLFTLGVLAHNAEEAWRFPAWSVRAGRWQVPVAAPVFRFAALALSGLFIAITLAASFSAAGGVAAYLMAGYALAMVLNVFLPHVLVTVTTRQYMPGTATALLLNLPLGSLYLRQAWSERRVEPHVFGWAGPLVVLAILAVMPLLFALGRKLRPVSA</sequence>
<proteinExistence type="predicted"/>
<feature type="transmembrane region" description="Helical" evidence="1">
    <location>
        <begin position="132"/>
        <end position="154"/>
    </location>
</feature>
<accession>A0ABV4ALE8</accession>
<keyword evidence="1" id="KW-1133">Transmembrane helix</keyword>
<keyword evidence="1" id="KW-0812">Transmembrane</keyword>
<dbReference type="EMBL" id="JBGBPY010000001">
    <property type="protein sequence ID" value="MEY2181210.1"/>
    <property type="molecule type" value="Genomic_DNA"/>
</dbReference>
<name>A0ABV4ALE8_9GAMM</name>
<evidence type="ECO:0000313" key="2">
    <source>
        <dbReference type="EMBL" id="MEY2181210.1"/>
    </source>
</evidence>
<evidence type="ECO:0000313" key="3">
    <source>
        <dbReference type="Proteomes" id="UP001562159"/>
    </source>
</evidence>
<keyword evidence="3" id="KW-1185">Reference proteome</keyword>
<evidence type="ECO:0000256" key="1">
    <source>
        <dbReference type="SAM" id="Phobius"/>
    </source>
</evidence>
<organism evidence="2 3">
    <name type="scientific">Rhodanobacter humi</name>
    <dbReference type="NCBI Taxonomy" id="1888173"/>
    <lineage>
        <taxon>Bacteria</taxon>
        <taxon>Pseudomonadati</taxon>
        <taxon>Pseudomonadota</taxon>
        <taxon>Gammaproteobacteria</taxon>
        <taxon>Lysobacterales</taxon>
        <taxon>Rhodanobacteraceae</taxon>
        <taxon>Rhodanobacter</taxon>
    </lineage>
</organism>
<reference evidence="2 3" key="1">
    <citation type="submission" date="2024-07" db="EMBL/GenBank/DDBJ databases">
        <title>Molecular mechanisms and environmental adaptations of flagellar loss and biofilm growth of Rhodanobacter under environmental stress.</title>
        <authorList>
            <person name="Chen M."/>
        </authorList>
    </citation>
    <scope>NUCLEOTIDE SEQUENCE [LARGE SCALE GENOMIC DNA]</scope>
    <source>
        <strain evidence="2 3">RS22</strain>
    </source>
</reference>
<dbReference type="Pfam" id="PF13787">
    <property type="entry name" value="HXXEE"/>
    <property type="match status" value="1"/>
</dbReference>
<comment type="caution">
    <text evidence="2">The sequence shown here is derived from an EMBL/GenBank/DDBJ whole genome shotgun (WGS) entry which is preliminary data.</text>
</comment>
<feature type="transmembrane region" description="Helical" evidence="1">
    <location>
        <begin position="100"/>
        <end position="120"/>
    </location>
</feature>
<protein>
    <submittedName>
        <fullName evidence="2">HXXEE domain-containing protein</fullName>
    </submittedName>
</protein>
<dbReference type="InterPro" id="IPR025671">
    <property type="entry name" value="HXXEE"/>
</dbReference>
<feature type="transmembrane region" description="Helical" evidence="1">
    <location>
        <begin position="70"/>
        <end position="88"/>
    </location>
</feature>
<dbReference type="Proteomes" id="UP001562159">
    <property type="component" value="Unassembled WGS sequence"/>
</dbReference>